<dbReference type="InterPro" id="IPR018356">
    <property type="entry name" value="Tscrpt_reg_HTH_DeoR_CS"/>
</dbReference>
<evidence type="ECO:0000313" key="10">
    <source>
        <dbReference type="Proteomes" id="UP000481109"/>
    </source>
</evidence>
<dbReference type="RefSeq" id="WP_165334987.1">
    <property type="nucleotide sequence ID" value="NZ_JAAKZW010000157.1"/>
</dbReference>
<evidence type="ECO:0000256" key="6">
    <source>
        <dbReference type="ARBA" id="ARBA00024937"/>
    </source>
</evidence>
<dbReference type="SUPFAM" id="SSF46785">
    <property type="entry name" value="Winged helix' DNA-binding domain"/>
    <property type="match status" value="1"/>
</dbReference>
<evidence type="ECO:0000256" key="5">
    <source>
        <dbReference type="ARBA" id="ARBA00023163"/>
    </source>
</evidence>
<dbReference type="PANTHER" id="PTHR30363">
    <property type="entry name" value="HTH-TYPE TRANSCRIPTIONAL REGULATOR SRLR-RELATED"/>
    <property type="match status" value="1"/>
</dbReference>
<feature type="region of interest" description="Disordered" evidence="7">
    <location>
        <begin position="1"/>
        <end position="24"/>
    </location>
</feature>
<proteinExistence type="predicted"/>
<dbReference type="InterPro" id="IPR037171">
    <property type="entry name" value="NagB/RpiA_transferase-like"/>
</dbReference>
<dbReference type="PROSITE" id="PS51000">
    <property type="entry name" value="HTH_DEOR_2"/>
    <property type="match status" value="1"/>
</dbReference>
<evidence type="ECO:0000256" key="3">
    <source>
        <dbReference type="ARBA" id="ARBA00023015"/>
    </source>
</evidence>
<accession>A0A6G4XPN9</accession>
<keyword evidence="10" id="KW-1185">Reference proteome</keyword>
<keyword evidence="4" id="KW-0238">DNA-binding</keyword>
<dbReference type="SMART" id="SM01134">
    <property type="entry name" value="DeoRC"/>
    <property type="match status" value="1"/>
</dbReference>
<name>A0A6G4XPN9_9ACTN</name>
<keyword evidence="3" id="KW-0805">Transcription regulation</keyword>
<keyword evidence="5" id="KW-0804">Transcription</keyword>
<evidence type="ECO:0000256" key="1">
    <source>
        <dbReference type="ARBA" id="ARBA00021390"/>
    </source>
</evidence>
<dbReference type="Gene3D" id="1.10.10.10">
    <property type="entry name" value="Winged helix-like DNA-binding domain superfamily/Winged helix DNA-binding domain"/>
    <property type="match status" value="1"/>
</dbReference>
<organism evidence="9 10">
    <name type="scientific">Streptomyces mesophilus</name>
    <dbReference type="NCBI Taxonomy" id="1775132"/>
    <lineage>
        <taxon>Bacteria</taxon>
        <taxon>Bacillati</taxon>
        <taxon>Actinomycetota</taxon>
        <taxon>Actinomycetes</taxon>
        <taxon>Kitasatosporales</taxon>
        <taxon>Streptomycetaceae</taxon>
        <taxon>Streptomyces</taxon>
    </lineage>
</organism>
<keyword evidence="2" id="KW-0678">Repressor</keyword>
<dbReference type="Proteomes" id="UP000481109">
    <property type="component" value="Unassembled WGS sequence"/>
</dbReference>
<evidence type="ECO:0000256" key="2">
    <source>
        <dbReference type="ARBA" id="ARBA00022491"/>
    </source>
</evidence>
<gene>
    <name evidence="9" type="ORF">G6045_28405</name>
</gene>
<dbReference type="InterPro" id="IPR001034">
    <property type="entry name" value="DeoR_HTH"/>
</dbReference>
<dbReference type="AlphaFoldDB" id="A0A6G4XPN9"/>
<dbReference type="GO" id="GO:0003700">
    <property type="term" value="F:DNA-binding transcription factor activity"/>
    <property type="evidence" value="ECO:0007669"/>
    <property type="project" value="InterPro"/>
</dbReference>
<feature type="domain" description="HTH deoR-type" evidence="8">
    <location>
        <begin position="24"/>
        <end position="79"/>
    </location>
</feature>
<dbReference type="SUPFAM" id="SSF100950">
    <property type="entry name" value="NagB/RpiA/CoA transferase-like"/>
    <property type="match status" value="1"/>
</dbReference>
<dbReference type="InterPro" id="IPR036388">
    <property type="entry name" value="WH-like_DNA-bd_sf"/>
</dbReference>
<dbReference type="Pfam" id="PF08220">
    <property type="entry name" value="HTH_DeoR"/>
    <property type="match status" value="1"/>
</dbReference>
<sequence>MEPTPEPDVEPAHGPAGTDRADARDARRRLIREAVISHGLVRSADLAAEHGVSLMTIHRDLDHLQAQGWLRKTRGGATGMSSAHFHGTVADRGNAMPQTKRQLARAAARLLAPGQSVLLDDSTTCAQMTRHFRESTPLTVITNSLPVLQLLSKEQDIHLISLGGTYFPAYEAYMGLQTADNVERFRADVLFMSTTAVTKGRLYHTSPETVQVKRAMMAAAARRVLVADHTKFLRDGLYALAPLTDFDLVVVDDGVPAEEIRAIRSKGTDVLVVPRS</sequence>
<dbReference type="Gene3D" id="3.40.50.1360">
    <property type="match status" value="1"/>
</dbReference>
<protein>
    <recommendedName>
        <fullName evidence="1">Lactose phosphotransferase system repressor</fullName>
    </recommendedName>
</protein>
<dbReference type="SMART" id="SM00420">
    <property type="entry name" value="HTH_DEOR"/>
    <property type="match status" value="1"/>
</dbReference>
<dbReference type="Pfam" id="PF00455">
    <property type="entry name" value="DeoRC"/>
    <property type="match status" value="1"/>
</dbReference>
<reference evidence="9 10" key="1">
    <citation type="submission" date="2020-02" db="EMBL/GenBank/DDBJ databases">
        <title>Whole-genome analyses of novel actinobacteria.</title>
        <authorList>
            <person name="Sahin N."/>
            <person name="Tokatli A."/>
        </authorList>
    </citation>
    <scope>NUCLEOTIDE SEQUENCE [LARGE SCALE GENOMIC DNA]</scope>
    <source>
        <strain evidence="9 10">YC504</strain>
    </source>
</reference>
<dbReference type="PROSITE" id="PS00894">
    <property type="entry name" value="HTH_DEOR_1"/>
    <property type="match status" value="1"/>
</dbReference>
<evidence type="ECO:0000313" key="9">
    <source>
        <dbReference type="EMBL" id="NGO79546.1"/>
    </source>
</evidence>
<evidence type="ECO:0000259" key="8">
    <source>
        <dbReference type="PROSITE" id="PS51000"/>
    </source>
</evidence>
<evidence type="ECO:0000256" key="4">
    <source>
        <dbReference type="ARBA" id="ARBA00023125"/>
    </source>
</evidence>
<dbReference type="GO" id="GO:0003677">
    <property type="term" value="F:DNA binding"/>
    <property type="evidence" value="ECO:0007669"/>
    <property type="project" value="UniProtKB-KW"/>
</dbReference>
<dbReference type="InterPro" id="IPR036390">
    <property type="entry name" value="WH_DNA-bd_sf"/>
</dbReference>
<comment type="caution">
    <text evidence="9">The sequence shown here is derived from an EMBL/GenBank/DDBJ whole genome shotgun (WGS) entry which is preliminary data.</text>
</comment>
<dbReference type="EMBL" id="JAAKZW010000157">
    <property type="protein sequence ID" value="NGO79546.1"/>
    <property type="molecule type" value="Genomic_DNA"/>
</dbReference>
<comment type="function">
    <text evidence="6">Repressor of the lactose catabolism operon. Galactose-6-phosphate is the inducer.</text>
</comment>
<dbReference type="InterPro" id="IPR014036">
    <property type="entry name" value="DeoR-like_C"/>
</dbReference>
<dbReference type="PANTHER" id="PTHR30363:SF4">
    <property type="entry name" value="GLYCEROL-3-PHOSPHATE REGULON REPRESSOR"/>
    <property type="match status" value="1"/>
</dbReference>
<dbReference type="InterPro" id="IPR050313">
    <property type="entry name" value="Carb_Metab_HTH_regulators"/>
</dbReference>
<evidence type="ECO:0000256" key="7">
    <source>
        <dbReference type="SAM" id="MobiDB-lite"/>
    </source>
</evidence>